<comment type="caution">
    <text evidence="4">The sequence shown here is derived from an EMBL/GenBank/DDBJ whole genome shotgun (WGS) entry which is preliminary data.</text>
</comment>
<accession>A0A166RVD6</accession>
<dbReference type="EMBL" id="AZHC01000058">
    <property type="protein sequence ID" value="OAA34245.1"/>
    <property type="molecule type" value="Genomic_DNA"/>
</dbReference>
<dbReference type="PANTHER" id="PTHR43510:SF1">
    <property type="entry name" value="AMINOTRANSFERASE FUNCTION, HYPOTHETICAL (EUROFUNG)"/>
    <property type="match status" value="1"/>
</dbReference>
<dbReference type="Gene3D" id="3.40.640.10">
    <property type="entry name" value="Type I PLP-dependent aspartate aminotransferase-like (Major domain)"/>
    <property type="match status" value="1"/>
</dbReference>
<dbReference type="GO" id="GO:0016740">
    <property type="term" value="F:transferase activity"/>
    <property type="evidence" value="ECO:0007669"/>
    <property type="project" value="UniProtKB-KW"/>
</dbReference>
<dbReference type="InterPro" id="IPR004838">
    <property type="entry name" value="NHTrfase_class1_PyrdxlP-BS"/>
</dbReference>
<protein>
    <submittedName>
        <fullName evidence="4">Pyridoxal phosphate-dependent transferase, major domain protein</fullName>
    </submittedName>
</protein>
<proteinExistence type="inferred from homology"/>
<dbReference type="InterPro" id="IPR004839">
    <property type="entry name" value="Aminotransferase_I/II_large"/>
</dbReference>
<dbReference type="Proteomes" id="UP000243498">
    <property type="component" value="Unassembled WGS sequence"/>
</dbReference>
<dbReference type="InterPro" id="IPR015424">
    <property type="entry name" value="PyrdxlP-dep_Trfase"/>
</dbReference>
<organism evidence="4 5">
    <name type="scientific">Metarhizium rileyi (strain RCEF 4871)</name>
    <name type="common">Nomuraea rileyi</name>
    <dbReference type="NCBI Taxonomy" id="1649241"/>
    <lineage>
        <taxon>Eukaryota</taxon>
        <taxon>Fungi</taxon>
        <taxon>Dikarya</taxon>
        <taxon>Ascomycota</taxon>
        <taxon>Pezizomycotina</taxon>
        <taxon>Sordariomycetes</taxon>
        <taxon>Hypocreomycetidae</taxon>
        <taxon>Hypocreales</taxon>
        <taxon>Clavicipitaceae</taxon>
        <taxon>Metarhizium</taxon>
    </lineage>
</organism>
<dbReference type="GO" id="GO:0030170">
    <property type="term" value="F:pyridoxal phosphate binding"/>
    <property type="evidence" value="ECO:0007669"/>
    <property type="project" value="InterPro"/>
</dbReference>
<gene>
    <name evidence="4" type="ORF">NOR_08587</name>
</gene>
<dbReference type="CDD" id="cd00609">
    <property type="entry name" value="AAT_like"/>
    <property type="match status" value="1"/>
</dbReference>
<keyword evidence="4" id="KW-0808">Transferase</keyword>
<comment type="similarity">
    <text evidence="1">Belongs to the class-I pyridoxal-phosphate-dependent aminotransferase family.</text>
</comment>
<keyword evidence="2" id="KW-0663">Pyridoxal phosphate</keyword>
<dbReference type="PANTHER" id="PTHR43510">
    <property type="entry name" value="AMINOTRANSFERASE FUNCTION, HYPOTHETICAL (EUROFUNG)"/>
    <property type="match status" value="1"/>
</dbReference>
<dbReference type="AlphaFoldDB" id="A0A166RVD6"/>
<keyword evidence="5" id="KW-1185">Reference proteome</keyword>
<dbReference type="Gene3D" id="3.90.1150.10">
    <property type="entry name" value="Aspartate Aminotransferase, domain 1"/>
    <property type="match status" value="1"/>
</dbReference>
<name>A0A166RVD6_METRR</name>
<sequence length="376" mass="41247">MFPPSKFQLSGLVSSHPTQEEAAHLINMTESSITPRSIHELGLTVPTDLPLEHGREKGLEGICGMLAKRYNVDVDEILLTVGASSGIYFVQTALLSPGDHLVIMRPNYPLNIEGARTTGCDISCVDIEFSNGFRVQVDRIAAAVRPETKLISICNPNNPVGTVMPTEQLQELADVAKRNNCFLLVDETYGELLYDGLMPTAAKLGPHVISVSSMSKTWGVSGLRVGWITTTNKQLMDTFVAAKQVISITAGVLDETLCEQILAKAEELHPPIIAELKRRRDIVDNWVKTESDLIEWIAPVAGATAFVRMKKDPPGGKAAFYERLRGIHKIAVIPGHCFEQSDEFFRLGFGYPPAEQVEKGLEGISKALRGQMYCDT</sequence>
<dbReference type="InterPro" id="IPR015421">
    <property type="entry name" value="PyrdxlP-dep_Trfase_major"/>
</dbReference>
<evidence type="ECO:0000256" key="1">
    <source>
        <dbReference type="ARBA" id="ARBA00007441"/>
    </source>
</evidence>
<dbReference type="InterPro" id="IPR015422">
    <property type="entry name" value="PyrdxlP-dep_Trfase_small"/>
</dbReference>
<reference evidence="4 5" key="1">
    <citation type="journal article" date="2016" name="Genome Biol. Evol.">
        <title>Divergent and convergent evolution of fungal pathogenicity.</title>
        <authorList>
            <person name="Shang Y."/>
            <person name="Xiao G."/>
            <person name="Zheng P."/>
            <person name="Cen K."/>
            <person name="Zhan S."/>
            <person name="Wang C."/>
        </authorList>
    </citation>
    <scope>NUCLEOTIDE SEQUENCE [LARGE SCALE GENOMIC DNA]</scope>
    <source>
        <strain evidence="4 5">RCEF 4871</strain>
    </source>
</reference>
<evidence type="ECO:0000313" key="5">
    <source>
        <dbReference type="Proteomes" id="UP000243498"/>
    </source>
</evidence>
<dbReference type="SUPFAM" id="SSF53383">
    <property type="entry name" value="PLP-dependent transferases"/>
    <property type="match status" value="1"/>
</dbReference>
<evidence type="ECO:0000256" key="2">
    <source>
        <dbReference type="ARBA" id="ARBA00022898"/>
    </source>
</evidence>
<dbReference type="STRING" id="1081105.A0A166RVD6"/>
<feature type="domain" description="Aminotransferase class I/classII large" evidence="3">
    <location>
        <begin position="66"/>
        <end position="363"/>
    </location>
</feature>
<evidence type="ECO:0000259" key="3">
    <source>
        <dbReference type="Pfam" id="PF00155"/>
    </source>
</evidence>
<dbReference type="OrthoDB" id="7042322at2759"/>
<evidence type="ECO:0000313" key="4">
    <source>
        <dbReference type="EMBL" id="OAA34245.1"/>
    </source>
</evidence>
<dbReference type="PROSITE" id="PS00105">
    <property type="entry name" value="AA_TRANSFER_CLASS_1"/>
    <property type="match status" value="1"/>
</dbReference>
<dbReference type="Pfam" id="PF00155">
    <property type="entry name" value="Aminotran_1_2"/>
    <property type="match status" value="1"/>
</dbReference>
<dbReference type="OMA" id="AIQGASC"/>